<comment type="caution">
    <text evidence="4">The sequence shown here is derived from an EMBL/GenBank/DDBJ whole genome shotgun (WGS) entry which is preliminary data.</text>
</comment>
<sequence length="386" mass="45338">MDELSSFVQRIYWGCPHQIDYNIFFLCKLISDHHRISRKDALHDVTNSSKCNIGFFALFVLVFGSDVCGSLIFLIKCFIRNDKKEAKVDDPNFVLNKHHSKRRARKLLMCVKQMILMILRPKRLSRKLFQPKKKRKSVSEDASVSKKSRTKAPHTDSNLENICESKLVDDEKLINIISKDKKKPVLKSLSKKKSQSPVDASTLRAPLFIEIKYYFKIDVKKRFVGNPQLYNSYNVIKDLNEKLLDGQNELFWKPLFGHFLDIQFIHLVLLRQIHTERDDVELWFKLGNKAIRFGIEEFSLITSLNCKKSYDVDLSNRKSYLVSRRRSFLCMELLKSVLEDDEDMVKIALVYFFSSYLYGYRKGKKIDNFIFAIVDGDDYIEVFNRH</sequence>
<dbReference type="AlphaFoldDB" id="A0A7J6FUR5"/>
<accession>A0A7J6FUR5</accession>
<evidence type="ECO:0000313" key="5">
    <source>
        <dbReference type="Proteomes" id="UP000583929"/>
    </source>
</evidence>
<dbReference type="InterPro" id="IPR015410">
    <property type="entry name" value="DUF1985"/>
</dbReference>
<dbReference type="PANTHER" id="PTHR48449:SF1">
    <property type="entry name" value="DUF1985 DOMAIN-CONTAINING PROTEIN"/>
    <property type="match status" value="1"/>
</dbReference>
<feature type="domain" description="DUF1985" evidence="3">
    <location>
        <begin position="269"/>
        <end position="379"/>
    </location>
</feature>
<proteinExistence type="predicted"/>
<evidence type="ECO:0000313" key="4">
    <source>
        <dbReference type="EMBL" id="KAF4373429.1"/>
    </source>
</evidence>
<keyword evidence="2" id="KW-1133">Transmembrane helix</keyword>
<keyword evidence="2" id="KW-0472">Membrane</keyword>
<feature type="transmembrane region" description="Helical" evidence="2">
    <location>
        <begin position="53"/>
        <end position="75"/>
    </location>
</feature>
<evidence type="ECO:0000256" key="2">
    <source>
        <dbReference type="SAM" id="Phobius"/>
    </source>
</evidence>
<feature type="region of interest" description="Disordered" evidence="1">
    <location>
        <begin position="129"/>
        <end position="156"/>
    </location>
</feature>
<dbReference type="EMBL" id="JAATIQ010000179">
    <property type="protein sequence ID" value="KAF4373429.1"/>
    <property type="molecule type" value="Genomic_DNA"/>
</dbReference>
<protein>
    <recommendedName>
        <fullName evidence="3">DUF1985 domain-containing protein</fullName>
    </recommendedName>
</protein>
<dbReference type="Proteomes" id="UP000583929">
    <property type="component" value="Unassembled WGS sequence"/>
</dbReference>
<dbReference type="Pfam" id="PF09331">
    <property type="entry name" value="DUF1985"/>
    <property type="match status" value="1"/>
</dbReference>
<gene>
    <name evidence="4" type="ORF">G4B88_011698</name>
</gene>
<evidence type="ECO:0000259" key="3">
    <source>
        <dbReference type="Pfam" id="PF09331"/>
    </source>
</evidence>
<evidence type="ECO:0000256" key="1">
    <source>
        <dbReference type="SAM" id="MobiDB-lite"/>
    </source>
</evidence>
<reference evidence="4 5" key="1">
    <citation type="journal article" date="2020" name="bioRxiv">
        <title>Sequence and annotation of 42 cannabis genomes reveals extensive copy number variation in cannabinoid synthesis and pathogen resistance genes.</title>
        <authorList>
            <person name="Mckernan K.J."/>
            <person name="Helbert Y."/>
            <person name="Kane L.T."/>
            <person name="Ebling H."/>
            <person name="Zhang L."/>
            <person name="Liu B."/>
            <person name="Eaton Z."/>
            <person name="Mclaughlin S."/>
            <person name="Kingan S."/>
            <person name="Baybayan P."/>
            <person name="Concepcion G."/>
            <person name="Jordan M."/>
            <person name="Riva A."/>
            <person name="Barbazuk W."/>
            <person name="Harkins T."/>
        </authorList>
    </citation>
    <scope>NUCLEOTIDE SEQUENCE [LARGE SCALE GENOMIC DNA]</scope>
    <source>
        <strain evidence="5">cv. Jamaican Lion 4</strain>
        <tissue evidence="4">Leaf</tissue>
    </source>
</reference>
<keyword evidence="2" id="KW-0812">Transmembrane</keyword>
<keyword evidence="5" id="KW-1185">Reference proteome</keyword>
<name>A0A7J6FUR5_CANSA</name>
<dbReference type="PANTHER" id="PTHR48449">
    <property type="entry name" value="DUF1985 DOMAIN-CONTAINING PROTEIN"/>
    <property type="match status" value="1"/>
</dbReference>
<organism evidence="4 5">
    <name type="scientific">Cannabis sativa</name>
    <name type="common">Hemp</name>
    <name type="synonym">Marijuana</name>
    <dbReference type="NCBI Taxonomy" id="3483"/>
    <lineage>
        <taxon>Eukaryota</taxon>
        <taxon>Viridiplantae</taxon>
        <taxon>Streptophyta</taxon>
        <taxon>Embryophyta</taxon>
        <taxon>Tracheophyta</taxon>
        <taxon>Spermatophyta</taxon>
        <taxon>Magnoliopsida</taxon>
        <taxon>eudicotyledons</taxon>
        <taxon>Gunneridae</taxon>
        <taxon>Pentapetalae</taxon>
        <taxon>rosids</taxon>
        <taxon>fabids</taxon>
        <taxon>Rosales</taxon>
        <taxon>Cannabaceae</taxon>
        <taxon>Cannabis</taxon>
    </lineage>
</organism>